<dbReference type="InterPro" id="IPR036412">
    <property type="entry name" value="HAD-like_sf"/>
</dbReference>
<gene>
    <name evidence="5" type="ORF">MICPUCDRAFT_60602</name>
</gene>
<dbReference type="eggNOG" id="KOG1605">
    <property type="taxonomic scope" value="Eukaryota"/>
</dbReference>
<evidence type="ECO:0000259" key="4">
    <source>
        <dbReference type="PROSITE" id="PS50969"/>
    </source>
</evidence>
<evidence type="ECO:0000256" key="2">
    <source>
        <dbReference type="ARBA" id="ARBA00022801"/>
    </source>
</evidence>
<keyword evidence="6" id="KW-1185">Reference proteome</keyword>
<dbReference type="RefSeq" id="XP_003060895.1">
    <property type="nucleotide sequence ID" value="XM_003060849.1"/>
</dbReference>
<dbReference type="eggNOG" id="KOG1872">
    <property type="taxonomic scope" value="Eukaryota"/>
</dbReference>
<dbReference type="PANTHER" id="PTHR48493:SF1">
    <property type="entry name" value="UBIQUITIN-LIKE DOMAIN-CONTAINING CTD PHOSPHATASE 1"/>
    <property type="match status" value="1"/>
</dbReference>
<feature type="domain" description="FCP1 homology" evidence="4">
    <location>
        <begin position="134"/>
        <end position="295"/>
    </location>
</feature>
<dbReference type="GO" id="GO:0004721">
    <property type="term" value="F:phosphoprotein phosphatase activity"/>
    <property type="evidence" value="ECO:0007669"/>
    <property type="project" value="InterPro"/>
</dbReference>
<organism evidence="6">
    <name type="scientific">Micromonas pusilla (strain CCMP1545)</name>
    <name type="common">Picoplanktonic green alga</name>
    <dbReference type="NCBI Taxonomy" id="564608"/>
    <lineage>
        <taxon>Eukaryota</taxon>
        <taxon>Viridiplantae</taxon>
        <taxon>Chlorophyta</taxon>
        <taxon>Mamiellophyceae</taxon>
        <taxon>Mamiellales</taxon>
        <taxon>Mamiellaceae</taxon>
        <taxon>Micromonas</taxon>
    </lineage>
</organism>
<dbReference type="InterPro" id="IPR004274">
    <property type="entry name" value="FCP1_dom"/>
</dbReference>
<dbReference type="AlphaFoldDB" id="C1MZ49"/>
<dbReference type="Pfam" id="PF03031">
    <property type="entry name" value="NIF"/>
    <property type="match status" value="1"/>
</dbReference>
<dbReference type="SMART" id="SM00577">
    <property type="entry name" value="CPDc"/>
    <property type="match status" value="1"/>
</dbReference>
<evidence type="ECO:0000313" key="5">
    <source>
        <dbReference type="EMBL" id="EEH54545.1"/>
    </source>
</evidence>
<dbReference type="InterPro" id="IPR023214">
    <property type="entry name" value="HAD_sf"/>
</dbReference>
<dbReference type="GeneID" id="9686593"/>
<dbReference type="PANTHER" id="PTHR48493">
    <property type="entry name" value="UBIQUITIN-LIKE DOMAIN-CONTAINING CTD PHOSPHATASE 1"/>
    <property type="match status" value="1"/>
</dbReference>
<dbReference type="NCBIfam" id="TIGR02245">
    <property type="entry name" value="HAD_IIID1"/>
    <property type="match status" value="1"/>
</dbReference>
<dbReference type="InterPro" id="IPR011943">
    <property type="entry name" value="HAD-SF_hydro_IIID"/>
</dbReference>
<dbReference type="Proteomes" id="UP000001876">
    <property type="component" value="Unassembled WGS sequence"/>
</dbReference>
<evidence type="ECO:0000313" key="6">
    <source>
        <dbReference type="Proteomes" id="UP000001876"/>
    </source>
</evidence>
<dbReference type="Gene3D" id="3.40.50.1000">
    <property type="entry name" value="HAD superfamily/HAD-like"/>
    <property type="match status" value="1"/>
</dbReference>
<evidence type="ECO:0000256" key="1">
    <source>
        <dbReference type="ARBA" id="ARBA00004123"/>
    </source>
</evidence>
<dbReference type="PROSITE" id="PS50969">
    <property type="entry name" value="FCP1"/>
    <property type="match status" value="1"/>
</dbReference>
<dbReference type="EMBL" id="GG663743">
    <property type="protein sequence ID" value="EEH54545.1"/>
    <property type="molecule type" value="Genomic_DNA"/>
</dbReference>
<keyword evidence="3" id="KW-0539">Nucleus</keyword>
<comment type="subcellular location">
    <subcellularLocation>
        <location evidence="1">Nucleus</location>
    </subcellularLocation>
</comment>
<dbReference type="KEGG" id="mpp:MICPUCDRAFT_60602"/>
<proteinExistence type="predicted"/>
<accession>C1MZ49</accession>
<dbReference type="SUPFAM" id="SSF56784">
    <property type="entry name" value="HAD-like"/>
    <property type="match status" value="1"/>
</dbReference>
<sequence>MTNASTTIAVKWQGKQFTVTVPEEADVACLKRCIEAETNVQPKRQKLLNVKQGPKPAADDAALASLKMPKVVMCMGSTEASINEVVVAAEQAPEVVDDFDVGVDEKIDVRDKEENVEKLRRRIEKYKVEPLNPPRDGKKLLVLDIDYTLFDHRSTAEAPHELMRPYLHEFLTAAYEHYDIAIWSATGMKWIEVKMKELGVLNNPNYKLLQLVDHGAMITVHTEKYGVFDCKPLGWLWAKFDGRYGEHNTIMFDDLRRNFVMNPKNGLKIRPFRKAHMNMATDVELRELTKYLLAIAPLPDFGVLRHSRWESYIADSTYE</sequence>
<evidence type="ECO:0000256" key="3">
    <source>
        <dbReference type="ARBA" id="ARBA00023242"/>
    </source>
</evidence>
<dbReference type="InterPro" id="IPR051658">
    <property type="entry name" value="UBLCP1"/>
</dbReference>
<dbReference type="Gene3D" id="3.10.20.90">
    <property type="entry name" value="Phosphatidylinositol 3-kinase Catalytic Subunit, Chain A, domain 1"/>
    <property type="match status" value="1"/>
</dbReference>
<dbReference type="OrthoDB" id="1711508at2759"/>
<name>C1MZ49_MICPC</name>
<dbReference type="SUPFAM" id="SSF54236">
    <property type="entry name" value="Ubiquitin-like"/>
    <property type="match status" value="1"/>
</dbReference>
<dbReference type="GO" id="GO:0005634">
    <property type="term" value="C:nucleus"/>
    <property type="evidence" value="ECO:0007669"/>
    <property type="project" value="UniProtKB-SubCell"/>
</dbReference>
<keyword evidence="2" id="KW-0378">Hydrolase</keyword>
<dbReference type="GO" id="GO:0090364">
    <property type="term" value="P:regulation of proteasome assembly"/>
    <property type="evidence" value="ECO:0007669"/>
    <property type="project" value="InterPro"/>
</dbReference>
<protein>
    <submittedName>
        <fullName evidence="5">Predicted protein</fullName>
    </submittedName>
</protein>
<dbReference type="OMA" id="ATSMSWI"/>
<reference evidence="5 6" key="1">
    <citation type="journal article" date="2009" name="Science">
        <title>Green evolution and dynamic adaptations revealed by genomes of the marine picoeukaryotes Micromonas.</title>
        <authorList>
            <person name="Worden A.Z."/>
            <person name="Lee J.H."/>
            <person name="Mock T."/>
            <person name="Rouze P."/>
            <person name="Simmons M.P."/>
            <person name="Aerts A.L."/>
            <person name="Allen A.E."/>
            <person name="Cuvelier M.L."/>
            <person name="Derelle E."/>
            <person name="Everett M.V."/>
            <person name="Foulon E."/>
            <person name="Grimwood J."/>
            <person name="Gundlach H."/>
            <person name="Henrissat B."/>
            <person name="Napoli C."/>
            <person name="McDonald S.M."/>
            <person name="Parker M.S."/>
            <person name="Rombauts S."/>
            <person name="Salamov A."/>
            <person name="Von Dassow P."/>
            <person name="Badger J.H."/>
            <person name="Coutinho P.M."/>
            <person name="Demir E."/>
            <person name="Dubchak I."/>
            <person name="Gentemann C."/>
            <person name="Eikrem W."/>
            <person name="Gready J.E."/>
            <person name="John U."/>
            <person name="Lanier W."/>
            <person name="Lindquist E.A."/>
            <person name="Lucas S."/>
            <person name="Mayer K.F."/>
            <person name="Moreau H."/>
            <person name="Not F."/>
            <person name="Otillar R."/>
            <person name="Panaud O."/>
            <person name="Pangilinan J."/>
            <person name="Paulsen I."/>
            <person name="Piegu B."/>
            <person name="Poliakov A."/>
            <person name="Robbens S."/>
            <person name="Schmutz J."/>
            <person name="Toulza E."/>
            <person name="Wyss T."/>
            <person name="Zelensky A."/>
            <person name="Zhou K."/>
            <person name="Armbrust E.V."/>
            <person name="Bhattacharya D."/>
            <person name="Goodenough U.W."/>
            <person name="Van de Peer Y."/>
            <person name="Grigoriev I.V."/>
        </authorList>
    </citation>
    <scope>NUCLEOTIDE SEQUENCE [LARGE SCALE GENOMIC DNA]</scope>
    <source>
        <strain evidence="5 6">CCMP1545</strain>
    </source>
</reference>
<dbReference type="InterPro" id="IPR029071">
    <property type="entry name" value="Ubiquitin-like_domsf"/>
</dbReference>